<keyword evidence="4 13" id="KW-0813">Transport</keyword>
<keyword evidence="9" id="KW-0406">Ion transport</keyword>
<evidence type="ECO:0000313" key="14">
    <source>
        <dbReference type="EMBL" id="MFD1703052.1"/>
    </source>
</evidence>
<reference evidence="15" key="1">
    <citation type="journal article" date="2019" name="Int. J. Syst. Evol. Microbiol.">
        <title>The Global Catalogue of Microorganisms (GCM) 10K type strain sequencing project: providing services to taxonomists for standard genome sequencing and annotation.</title>
        <authorList>
            <consortium name="The Broad Institute Genomics Platform"/>
            <consortium name="The Broad Institute Genome Sequencing Center for Infectious Disease"/>
            <person name="Wu L."/>
            <person name="Ma J."/>
        </authorList>
    </citation>
    <scope>NUCLEOTIDE SEQUENCE [LARGE SCALE GENOMIC DNA]</scope>
    <source>
        <strain evidence="15">KCTC 23707</strain>
    </source>
</reference>
<keyword evidence="6" id="KW-0533">Nickel</keyword>
<dbReference type="PANTHER" id="PTHR40659">
    <property type="entry name" value="NICKEL/COBALT EFFLUX SYSTEM RCNA"/>
    <property type="match status" value="1"/>
</dbReference>
<evidence type="ECO:0000256" key="6">
    <source>
        <dbReference type="ARBA" id="ARBA00022596"/>
    </source>
</evidence>
<dbReference type="RefSeq" id="WP_378798911.1">
    <property type="nucleotide sequence ID" value="NZ_JBHUER010000005.1"/>
</dbReference>
<evidence type="ECO:0000256" key="2">
    <source>
        <dbReference type="ARBA" id="ARBA00004651"/>
    </source>
</evidence>
<evidence type="ECO:0000256" key="4">
    <source>
        <dbReference type="ARBA" id="ARBA00022448"/>
    </source>
</evidence>
<keyword evidence="15" id="KW-1185">Reference proteome</keyword>
<evidence type="ECO:0000256" key="11">
    <source>
        <dbReference type="ARBA" id="ARBA00023136"/>
    </source>
</evidence>
<evidence type="ECO:0000256" key="3">
    <source>
        <dbReference type="ARBA" id="ARBA00022426"/>
    </source>
</evidence>
<feature type="transmembrane region" description="Helical" evidence="13">
    <location>
        <begin position="283"/>
        <end position="316"/>
    </location>
</feature>
<evidence type="ECO:0000313" key="15">
    <source>
        <dbReference type="Proteomes" id="UP001597308"/>
    </source>
</evidence>
<dbReference type="PANTHER" id="PTHR40659:SF1">
    <property type="entry name" value="NICKEL_COBALT EFFLUX SYSTEM RCNA"/>
    <property type="match status" value="1"/>
</dbReference>
<keyword evidence="12" id="KW-0170">Cobalt</keyword>
<feature type="transmembrane region" description="Helical" evidence="13">
    <location>
        <begin position="156"/>
        <end position="175"/>
    </location>
</feature>
<evidence type="ECO:0000256" key="5">
    <source>
        <dbReference type="ARBA" id="ARBA00022475"/>
    </source>
</evidence>
<dbReference type="Pfam" id="PF03824">
    <property type="entry name" value="NicO"/>
    <property type="match status" value="1"/>
</dbReference>
<comment type="function">
    <text evidence="1">Efflux system for nickel and cobalt.</text>
</comment>
<keyword evidence="3" id="KW-0171">Cobalt transport</keyword>
<keyword evidence="11 13" id="KW-0472">Membrane</keyword>
<dbReference type="Proteomes" id="UP001597308">
    <property type="component" value="Unassembled WGS sequence"/>
</dbReference>
<evidence type="ECO:0000256" key="1">
    <source>
        <dbReference type="ARBA" id="ARBA00002510"/>
    </source>
</evidence>
<keyword evidence="5" id="KW-1003">Cell membrane</keyword>
<comment type="caution">
    <text evidence="14">The sequence shown here is derived from an EMBL/GenBank/DDBJ whole genome shotgun (WGS) entry which is preliminary data.</text>
</comment>
<evidence type="ECO:0000256" key="7">
    <source>
        <dbReference type="ARBA" id="ARBA00022692"/>
    </source>
</evidence>
<accession>A0ABW4K4J1</accession>
<evidence type="ECO:0000256" key="13">
    <source>
        <dbReference type="RuleBase" id="RU362101"/>
    </source>
</evidence>
<proteinExistence type="inferred from homology"/>
<feature type="transmembrane region" description="Helical" evidence="13">
    <location>
        <begin position="124"/>
        <end position="150"/>
    </location>
</feature>
<keyword evidence="10" id="KW-0921">Nickel transport</keyword>
<dbReference type="InterPro" id="IPR051224">
    <property type="entry name" value="NiCoT_RcnA"/>
</dbReference>
<feature type="transmembrane region" description="Helical" evidence="13">
    <location>
        <begin position="217"/>
        <end position="238"/>
    </location>
</feature>
<comment type="subcellular location">
    <subcellularLocation>
        <location evidence="2 13">Cell membrane</location>
        <topology evidence="2 13">Multi-pass membrane protein</topology>
    </subcellularLocation>
</comment>
<dbReference type="InterPro" id="IPR011541">
    <property type="entry name" value="Ni/Co_transpt_high_affinity"/>
</dbReference>
<sequence>MSGRAERVGRALLTLGLVVALCGAAAAQGAGPFGVGRPDGPGGAPGAGGLFAWIAAWQASFYRALSAAIRAAKTDPSAFATLAGLSFAYGVFHAAGPGHGKAVISSYLIATGEGLRRGVALSTLAALAQAVTAIAVVGLLAAVIGATSVAIGAATWWLEAASYAAILALGLALVWRKGRGLARALQGRSSHVHGAACAHDHGVDPQLVEGRVDWRRAGAAVLAIGLRPCTGALVVLAFAAAQGIAWAGVAATFAMAAGTALTVAVIAAFAVGAKAAALRMASASPGAAGVVVAALETLAALVILAFGVLMLGGLLAGGAGSPG</sequence>
<evidence type="ECO:0000256" key="10">
    <source>
        <dbReference type="ARBA" id="ARBA00023112"/>
    </source>
</evidence>
<evidence type="ECO:0000256" key="8">
    <source>
        <dbReference type="ARBA" id="ARBA00022989"/>
    </source>
</evidence>
<gene>
    <name evidence="14" type="ORF">ACFSCV_08545</name>
</gene>
<evidence type="ECO:0000256" key="9">
    <source>
        <dbReference type="ARBA" id="ARBA00023065"/>
    </source>
</evidence>
<comment type="similarity">
    <text evidence="13">Belongs to the NiCoT transporter (TC 2.A.52) family.</text>
</comment>
<name>A0ABW4K4J1_9HYPH</name>
<feature type="transmembrane region" description="Helical" evidence="13">
    <location>
        <begin position="43"/>
        <end position="65"/>
    </location>
</feature>
<feature type="transmembrane region" description="Helical" evidence="13">
    <location>
        <begin position="244"/>
        <end position="271"/>
    </location>
</feature>
<keyword evidence="7 13" id="KW-0812">Transmembrane</keyword>
<dbReference type="EMBL" id="JBHUER010000005">
    <property type="protein sequence ID" value="MFD1703052.1"/>
    <property type="molecule type" value="Genomic_DNA"/>
</dbReference>
<protein>
    <recommendedName>
        <fullName evidence="13">Nickel/cobalt efflux system</fullName>
    </recommendedName>
</protein>
<evidence type="ECO:0000256" key="12">
    <source>
        <dbReference type="ARBA" id="ARBA00023285"/>
    </source>
</evidence>
<organism evidence="14 15">
    <name type="scientific">Methylopila henanensis</name>
    <dbReference type="NCBI Taxonomy" id="873516"/>
    <lineage>
        <taxon>Bacteria</taxon>
        <taxon>Pseudomonadati</taxon>
        <taxon>Pseudomonadota</taxon>
        <taxon>Alphaproteobacteria</taxon>
        <taxon>Hyphomicrobiales</taxon>
        <taxon>Methylopilaceae</taxon>
        <taxon>Methylopila</taxon>
    </lineage>
</organism>
<keyword evidence="8 13" id="KW-1133">Transmembrane helix</keyword>